<dbReference type="HAMAP" id="MF_00354">
    <property type="entry name" value="Idi_2"/>
    <property type="match status" value="1"/>
</dbReference>
<comment type="cofactor">
    <cofactor evidence="11">
        <name>Mg(2+)</name>
        <dbReference type="ChEBI" id="CHEBI:18420"/>
    </cofactor>
</comment>
<keyword evidence="3 11" id="KW-0285">Flavoprotein</keyword>
<dbReference type="Pfam" id="PF01070">
    <property type="entry name" value="FMN_dh"/>
    <property type="match status" value="2"/>
</dbReference>
<keyword evidence="4 11" id="KW-0288">FMN</keyword>
<organism evidence="13 14">
    <name type="scientific">Mycobacteroides abscessus 21</name>
    <dbReference type="NCBI Taxonomy" id="1299324"/>
    <lineage>
        <taxon>Bacteria</taxon>
        <taxon>Bacillati</taxon>
        <taxon>Actinomycetota</taxon>
        <taxon>Actinomycetes</taxon>
        <taxon>Mycobacteriales</taxon>
        <taxon>Mycobacteriaceae</taxon>
        <taxon>Mycobacteroides</taxon>
        <taxon>Mycobacteroides abscessus</taxon>
    </lineage>
</organism>
<sequence length="350" mass="36788">MAIHTSRGTRALLQERKKRHIDACLSDPVQYVTRTTGLERLDLPYMALPNSSLAGVDLSTEFLGRRLAAPVLIGAMTGGAKLAATINRNLAAAAQELGIGMMLGSQRVMLVEPDSADTFAVREVAPDILLIGNIGLAQLGNIAPAAQLNSLVRRVGADALAVHTNPLQEAVQPGGDTDFTGQVYRLAELTHAVEFPVLLKEVGHGISGAAARRLGGCRLAAIDVAGAGGTSWARVEQFVRFGAITSPELAEWGIPTAEALVEVHAELPHMPLIGSGGIRTGMDAAKAIALGASVVSVALPLLAPAVQSPQAVVAWLQQFLDELRIAMHCADVSTIADLRRISLRPRSSPR</sequence>
<comment type="catalytic activity">
    <reaction evidence="11">
        <text>isopentenyl diphosphate = dimethylallyl diphosphate</text>
        <dbReference type="Rhea" id="RHEA:23284"/>
        <dbReference type="ChEBI" id="CHEBI:57623"/>
        <dbReference type="ChEBI" id="CHEBI:128769"/>
        <dbReference type="EC" id="5.3.3.2"/>
    </reaction>
</comment>
<comment type="similarity">
    <text evidence="11">Belongs to the IPP isomerase type 2 family.</text>
</comment>
<dbReference type="GO" id="GO:0005737">
    <property type="term" value="C:cytoplasm"/>
    <property type="evidence" value="ECO:0007669"/>
    <property type="project" value="UniProtKB-SubCell"/>
</dbReference>
<proteinExistence type="inferred from homology"/>
<evidence type="ECO:0000259" key="12">
    <source>
        <dbReference type="Pfam" id="PF01070"/>
    </source>
</evidence>
<feature type="binding site" evidence="11">
    <location>
        <begin position="277"/>
        <end position="279"/>
    </location>
    <ligand>
        <name>FMN</name>
        <dbReference type="ChEBI" id="CHEBI:58210"/>
    </ligand>
</feature>
<dbReference type="AlphaFoldDB" id="A0A829Q7G9"/>
<keyword evidence="8 11" id="KW-0414">Isoprene biosynthesis</keyword>
<comment type="subcellular location">
    <subcellularLocation>
        <location evidence="11">Cytoplasm</location>
    </subcellularLocation>
</comment>
<dbReference type="GO" id="GO:0010181">
    <property type="term" value="F:FMN binding"/>
    <property type="evidence" value="ECO:0007669"/>
    <property type="project" value="UniProtKB-UniRule"/>
</dbReference>
<dbReference type="EMBL" id="JAOF01000001">
    <property type="protein sequence ID" value="EUA48796.1"/>
    <property type="molecule type" value="Genomic_DNA"/>
</dbReference>
<comment type="cofactor">
    <cofactor evidence="11">
        <name>NADPH</name>
        <dbReference type="ChEBI" id="CHEBI:57783"/>
    </cofactor>
</comment>
<comment type="subunit">
    <text evidence="10 11">Homooctamer. Dimer of tetramers.</text>
</comment>
<dbReference type="GO" id="GO:0008299">
    <property type="term" value="P:isoprenoid biosynthetic process"/>
    <property type="evidence" value="ECO:0007669"/>
    <property type="project" value="UniProtKB-UniRule"/>
</dbReference>
<gene>
    <name evidence="11 13" type="primary">fni</name>
    <name evidence="13" type="ORF">I543_3478</name>
</gene>
<evidence type="ECO:0000256" key="6">
    <source>
        <dbReference type="ARBA" id="ARBA00022842"/>
    </source>
</evidence>
<evidence type="ECO:0000256" key="3">
    <source>
        <dbReference type="ARBA" id="ARBA00022630"/>
    </source>
</evidence>
<evidence type="ECO:0000256" key="9">
    <source>
        <dbReference type="ARBA" id="ARBA00023235"/>
    </source>
</evidence>
<feature type="binding site" evidence="11">
    <location>
        <position position="168"/>
    </location>
    <ligand>
        <name>substrate</name>
    </ligand>
</feature>
<comment type="caution">
    <text evidence="13">The sequence shown here is derived from an EMBL/GenBank/DDBJ whole genome shotgun (WGS) entry which is preliminary data.</text>
</comment>
<feature type="binding site" evidence="11">
    <location>
        <begin position="16"/>
        <end position="17"/>
    </location>
    <ligand>
        <name>substrate</name>
    </ligand>
</feature>
<evidence type="ECO:0000256" key="4">
    <source>
        <dbReference type="ARBA" id="ARBA00022643"/>
    </source>
</evidence>
<dbReference type="PIRSF" id="PIRSF003314">
    <property type="entry name" value="IPP_isomerase"/>
    <property type="match status" value="1"/>
</dbReference>
<protein>
    <recommendedName>
        <fullName evidence="11">Isopentenyl-diphosphate delta-isomerase</fullName>
        <shortName evidence="11">IPP isomerase</shortName>
        <ecNumber evidence="11">5.3.3.2</ecNumber>
    </recommendedName>
    <alternativeName>
        <fullName evidence="11">Isopentenyl diphosphate:dimethylallyl diphosphate isomerase</fullName>
    </alternativeName>
    <alternativeName>
        <fullName evidence="11">Isopentenyl pyrophosphate isomerase</fullName>
    </alternativeName>
    <alternativeName>
        <fullName evidence="11">Type 2 isopentenyl diphosphate isomerase</fullName>
        <shortName evidence="11">IDI-2</shortName>
    </alternativeName>
</protein>
<feature type="domain" description="FMN-dependent dehydrogenase" evidence="12">
    <location>
        <begin position="17"/>
        <end position="108"/>
    </location>
</feature>
<reference evidence="13 14" key="1">
    <citation type="submission" date="2013-12" db="EMBL/GenBank/DDBJ databases">
        <authorList>
            <person name="Madinger N."/>
            <person name="Lenaerts A."/>
            <person name="Ordway D."/>
            <person name="DeGroote M.A."/>
            <person name="Parker T."/>
            <person name="Sizemore C."/>
            <person name="Tallon L.J."/>
            <person name="Sadzewicz L.K."/>
            <person name="Sengamalay N."/>
            <person name="Fraser C.M."/>
            <person name="Hine E."/>
            <person name="Shefchek K.A."/>
            <person name="Das S.P."/>
            <person name="Tettelin H."/>
        </authorList>
    </citation>
    <scope>NUCLEOTIDE SEQUENCE [LARGE SCALE GENOMIC DNA]</scope>
    <source>
        <strain evidence="13 14">21</strain>
    </source>
</reference>
<dbReference type="CDD" id="cd02811">
    <property type="entry name" value="IDI-2_FMN"/>
    <property type="match status" value="1"/>
</dbReference>
<comment type="caution">
    <text evidence="11">Lacks conserved residue(s) required for the propagation of feature annotation.</text>
</comment>
<feature type="domain" description="FMN-dependent dehydrogenase" evidence="12">
    <location>
        <begin position="183"/>
        <end position="342"/>
    </location>
</feature>
<evidence type="ECO:0000313" key="13">
    <source>
        <dbReference type="EMBL" id="EUA48796.1"/>
    </source>
</evidence>
<dbReference type="InterPro" id="IPR011179">
    <property type="entry name" value="IPdP_isomerase"/>
</dbReference>
<feature type="binding site" evidence="11">
    <location>
        <begin position="298"/>
        <end position="299"/>
    </location>
    <ligand>
        <name>FMN</name>
        <dbReference type="ChEBI" id="CHEBI:58210"/>
    </ligand>
</feature>
<accession>A0A829Q7G9</accession>
<comment type="cofactor">
    <cofactor evidence="1 11">
        <name>FMN</name>
        <dbReference type="ChEBI" id="CHEBI:58210"/>
    </cofactor>
</comment>
<comment type="function">
    <text evidence="11">Involved in the biosynthesis of isoprenoids. Catalyzes the 1,3-allylic rearrangement of the homoallylic substrate isopentenyl (IPP) to its allylic isomer, dimethylallyl diphosphate (DMAPP).</text>
</comment>
<evidence type="ECO:0000256" key="10">
    <source>
        <dbReference type="ARBA" id="ARBA00025810"/>
    </source>
</evidence>
<evidence type="ECO:0000256" key="1">
    <source>
        <dbReference type="ARBA" id="ARBA00001917"/>
    </source>
</evidence>
<keyword evidence="7 11" id="KW-0521">NADP</keyword>
<evidence type="ECO:0000256" key="2">
    <source>
        <dbReference type="ARBA" id="ARBA00022490"/>
    </source>
</evidence>
<evidence type="ECO:0000256" key="8">
    <source>
        <dbReference type="ARBA" id="ARBA00023229"/>
    </source>
</evidence>
<dbReference type="InterPro" id="IPR013785">
    <property type="entry name" value="Aldolase_TIM"/>
</dbReference>
<feature type="binding site" evidence="11">
    <location>
        <begin position="75"/>
        <end position="77"/>
    </location>
    <ligand>
        <name>FMN</name>
        <dbReference type="ChEBI" id="CHEBI:58210"/>
    </ligand>
</feature>
<dbReference type="GO" id="GO:0004452">
    <property type="term" value="F:isopentenyl-diphosphate delta-isomerase activity"/>
    <property type="evidence" value="ECO:0007669"/>
    <property type="project" value="UniProtKB-UniRule"/>
</dbReference>
<dbReference type="EC" id="5.3.3.2" evidence="11"/>
<feature type="binding site" evidence="11">
    <location>
        <position position="230"/>
    </location>
    <ligand>
        <name>FMN</name>
        <dbReference type="ChEBI" id="CHEBI:58210"/>
    </ligand>
</feature>
<dbReference type="GO" id="GO:0000287">
    <property type="term" value="F:magnesium ion binding"/>
    <property type="evidence" value="ECO:0007669"/>
    <property type="project" value="UniProtKB-UniRule"/>
</dbReference>
<keyword evidence="2 11" id="KW-0963">Cytoplasm</keyword>
<evidence type="ECO:0000313" key="14">
    <source>
        <dbReference type="Proteomes" id="UP000020103"/>
    </source>
</evidence>
<name>A0A829Q7G9_9MYCO</name>
<feature type="binding site" evidence="11">
    <location>
        <begin position="105"/>
        <end position="107"/>
    </location>
    <ligand>
        <name>substrate</name>
    </ligand>
</feature>
<feature type="binding site" evidence="11">
    <location>
        <position position="133"/>
    </location>
    <ligand>
        <name>FMN</name>
        <dbReference type="ChEBI" id="CHEBI:58210"/>
    </ligand>
</feature>
<feature type="binding site" evidence="11">
    <location>
        <position position="169"/>
    </location>
    <ligand>
        <name>Mg(2+)</name>
        <dbReference type="ChEBI" id="CHEBI:18420"/>
    </ligand>
</feature>
<dbReference type="NCBIfam" id="TIGR02151">
    <property type="entry name" value="IPP_isom_2"/>
    <property type="match status" value="1"/>
</dbReference>
<dbReference type="SUPFAM" id="SSF51395">
    <property type="entry name" value="FMN-linked oxidoreductases"/>
    <property type="match status" value="1"/>
</dbReference>
<dbReference type="PANTHER" id="PTHR43665">
    <property type="entry name" value="ISOPENTENYL-DIPHOSPHATE DELTA-ISOMERASE"/>
    <property type="match status" value="1"/>
</dbReference>
<dbReference type="PANTHER" id="PTHR43665:SF1">
    <property type="entry name" value="ISOPENTENYL-DIPHOSPHATE DELTA-ISOMERASE"/>
    <property type="match status" value="1"/>
</dbReference>
<dbReference type="GO" id="GO:0070402">
    <property type="term" value="F:NADPH binding"/>
    <property type="evidence" value="ECO:0007669"/>
    <property type="project" value="UniProtKB-UniRule"/>
</dbReference>
<evidence type="ECO:0000256" key="5">
    <source>
        <dbReference type="ARBA" id="ARBA00022723"/>
    </source>
</evidence>
<dbReference type="InterPro" id="IPR000262">
    <property type="entry name" value="FMN-dep_DH"/>
</dbReference>
<evidence type="ECO:0000256" key="7">
    <source>
        <dbReference type="ARBA" id="ARBA00022857"/>
    </source>
</evidence>
<keyword evidence="5 11" id="KW-0479">Metal-binding</keyword>
<evidence type="ECO:0000256" key="11">
    <source>
        <dbReference type="HAMAP-Rule" id="MF_00354"/>
    </source>
</evidence>
<dbReference type="Gene3D" id="3.20.20.70">
    <property type="entry name" value="Aldolase class I"/>
    <property type="match status" value="1"/>
</dbReference>
<feature type="binding site" evidence="11">
    <location>
        <position position="200"/>
    </location>
    <ligand>
        <name>FMN</name>
        <dbReference type="ChEBI" id="CHEBI:58210"/>
    </ligand>
</feature>
<keyword evidence="9 11" id="KW-0413">Isomerase</keyword>
<dbReference type="GO" id="GO:0016491">
    <property type="term" value="F:oxidoreductase activity"/>
    <property type="evidence" value="ECO:0007669"/>
    <property type="project" value="InterPro"/>
</dbReference>
<keyword evidence="6 11" id="KW-0460">Magnesium</keyword>
<dbReference type="Proteomes" id="UP000020103">
    <property type="component" value="Unassembled WGS sequence"/>
</dbReference>
<feature type="binding site" evidence="11">
    <location>
        <position position="105"/>
    </location>
    <ligand>
        <name>FMN</name>
        <dbReference type="ChEBI" id="CHEBI:58210"/>
    </ligand>
</feature>